<dbReference type="STRING" id="52441.SAMN05216302_101235"/>
<organism evidence="1 2">
    <name type="scientific">Nitrosomonas aestuarii</name>
    <dbReference type="NCBI Taxonomy" id="52441"/>
    <lineage>
        <taxon>Bacteria</taxon>
        <taxon>Pseudomonadati</taxon>
        <taxon>Pseudomonadota</taxon>
        <taxon>Betaproteobacteria</taxon>
        <taxon>Nitrosomonadales</taxon>
        <taxon>Nitrosomonadaceae</taxon>
        <taxon>Nitrosomonas</taxon>
    </lineage>
</organism>
<keyword evidence="2" id="KW-1185">Reference proteome</keyword>
<evidence type="ECO:0000313" key="1">
    <source>
        <dbReference type="EMBL" id="SFK68166.1"/>
    </source>
</evidence>
<dbReference type="AlphaFoldDB" id="A0A1I4BJR3"/>
<name>A0A1I4BJR3_9PROT</name>
<accession>A0A1I4BJR3</accession>
<reference evidence="2" key="1">
    <citation type="submission" date="2016-10" db="EMBL/GenBank/DDBJ databases">
        <authorList>
            <person name="Varghese N."/>
            <person name="Submissions S."/>
        </authorList>
    </citation>
    <scope>NUCLEOTIDE SEQUENCE [LARGE SCALE GENOMIC DNA]</scope>
    <source>
        <strain evidence="2">Nm69</strain>
    </source>
</reference>
<evidence type="ECO:0000313" key="2">
    <source>
        <dbReference type="Proteomes" id="UP000199533"/>
    </source>
</evidence>
<dbReference type="Proteomes" id="UP000199533">
    <property type="component" value="Unassembled WGS sequence"/>
</dbReference>
<proteinExistence type="predicted"/>
<sequence length="104" mass="11134">MVSCGLSVVEIPIYLNSHLNGTYIGKETTNAGLHIEGFGFDEVSNTVWVHSIYAPDLACSTCNGQIGNKAHYIQKPGGFTDVTPPGVLLPLFQSRLTGAVRVLD</sequence>
<dbReference type="EMBL" id="FOSP01000012">
    <property type="protein sequence ID" value="SFK68166.1"/>
    <property type="molecule type" value="Genomic_DNA"/>
</dbReference>
<gene>
    <name evidence="1" type="ORF">SAMN05216302_101235</name>
</gene>
<protein>
    <submittedName>
        <fullName evidence="1">Uncharacterized protein</fullName>
    </submittedName>
</protein>